<evidence type="ECO:0000256" key="1">
    <source>
        <dbReference type="SAM" id="Phobius"/>
    </source>
</evidence>
<dbReference type="PANTHER" id="PTHR23020:SF8">
    <property type="entry name" value="CHK KINASE-LIKE DOMAIN-CONTAINING PROTEIN"/>
    <property type="match status" value="1"/>
</dbReference>
<sequence>MNLCTVGKGLFGTHVTWEDIEEDMRRELHTDAHFGPNKKAENIGDGKGFMSRVVLVNPDWQCKDKDLPERFIVKIVTQLAVCKTFEEVADKNNTENIFNDEKVRSAFEKQQKAIHNAEATLYAYLKTLPVGKFPAPKIYYTRKFSESNPLKGYIIMEFMENCKTLHIYENISLHAMDEILRALAILEATLLKSDAKINSFTKHILADLYGPFINEKDTKLAIQYLRDFAGGHLSEKVDKLDEIVTEILNLASADNLSEELGMQRVVCHGDLWSANILWQNDGDDVKMTALIDFQTVNLGCPATDLVRVFSSCLSGKDRQEHWEELLEHFYDYLKNEIVDQQMPYSLEQLKESYRRFFPLGAFFIASMISSFFNIVCKNADEEQRMKSMDTAKEKLEALLDDIIFFHQRNLKLNGTKTLDKCL</sequence>
<dbReference type="Proteomes" id="UP001176961">
    <property type="component" value="Unassembled WGS sequence"/>
</dbReference>
<dbReference type="Pfam" id="PF07914">
    <property type="entry name" value="DUF1679"/>
    <property type="match status" value="1"/>
</dbReference>
<dbReference type="PANTHER" id="PTHR23020">
    <property type="entry name" value="UNCHARACTERIZED NUCLEAR HORMONE RECEPTOR-RELATED"/>
    <property type="match status" value="1"/>
</dbReference>
<gene>
    <name evidence="3" type="ORF">CYNAS_LOCUS402</name>
</gene>
<feature type="domain" description="CHK kinase-like" evidence="2">
    <location>
        <begin position="153"/>
        <end position="339"/>
    </location>
</feature>
<reference evidence="3" key="1">
    <citation type="submission" date="2023-07" db="EMBL/GenBank/DDBJ databases">
        <authorList>
            <consortium name="CYATHOMIX"/>
        </authorList>
    </citation>
    <scope>NUCLEOTIDE SEQUENCE</scope>
    <source>
        <strain evidence="3">N/A</strain>
    </source>
</reference>
<dbReference type="InterPro" id="IPR011009">
    <property type="entry name" value="Kinase-like_dom_sf"/>
</dbReference>
<dbReference type="InterPro" id="IPR052961">
    <property type="entry name" value="Oxido-Kinase-like_Enzymes"/>
</dbReference>
<dbReference type="InterPro" id="IPR012877">
    <property type="entry name" value="Dhs-27"/>
</dbReference>
<keyword evidence="1" id="KW-0812">Transmembrane</keyword>
<keyword evidence="1" id="KW-0472">Membrane</keyword>
<keyword evidence="1" id="KW-1133">Transmembrane helix</keyword>
<dbReference type="InterPro" id="IPR015897">
    <property type="entry name" value="CHK_kinase-like"/>
</dbReference>
<evidence type="ECO:0000313" key="3">
    <source>
        <dbReference type="EMBL" id="CAJ0588419.1"/>
    </source>
</evidence>
<dbReference type="SUPFAM" id="SSF56112">
    <property type="entry name" value="Protein kinase-like (PK-like)"/>
    <property type="match status" value="1"/>
</dbReference>
<protein>
    <recommendedName>
        <fullName evidence="2">CHK kinase-like domain-containing protein</fullName>
    </recommendedName>
</protein>
<dbReference type="AlphaFoldDB" id="A0AA36DKX6"/>
<evidence type="ECO:0000313" key="4">
    <source>
        <dbReference type="Proteomes" id="UP001176961"/>
    </source>
</evidence>
<dbReference type="Gene3D" id="3.90.1200.10">
    <property type="match status" value="1"/>
</dbReference>
<feature type="transmembrane region" description="Helical" evidence="1">
    <location>
        <begin position="356"/>
        <end position="376"/>
    </location>
</feature>
<dbReference type="EMBL" id="CATQJL010000001">
    <property type="protein sequence ID" value="CAJ0588419.1"/>
    <property type="molecule type" value="Genomic_DNA"/>
</dbReference>
<name>A0AA36DKX6_CYLNA</name>
<accession>A0AA36DKX6</accession>
<keyword evidence="4" id="KW-1185">Reference proteome</keyword>
<evidence type="ECO:0000259" key="2">
    <source>
        <dbReference type="SMART" id="SM00587"/>
    </source>
</evidence>
<organism evidence="3 4">
    <name type="scientific">Cylicocyclus nassatus</name>
    <name type="common">Nematode worm</name>
    <dbReference type="NCBI Taxonomy" id="53992"/>
    <lineage>
        <taxon>Eukaryota</taxon>
        <taxon>Metazoa</taxon>
        <taxon>Ecdysozoa</taxon>
        <taxon>Nematoda</taxon>
        <taxon>Chromadorea</taxon>
        <taxon>Rhabditida</taxon>
        <taxon>Rhabditina</taxon>
        <taxon>Rhabditomorpha</taxon>
        <taxon>Strongyloidea</taxon>
        <taxon>Strongylidae</taxon>
        <taxon>Cylicocyclus</taxon>
    </lineage>
</organism>
<proteinExistence type="predicted"/>
<dbReference type="SMART" id="SM00587">
    <property type="entry name" value="CHK"/>
    <property type="match status" value="1"/>
</dbReference>
<comment type="caution">
    <text evidence="3">The sequence shown here is derived from an EMBL/GenBank/DDBJ whole genome shotgun (WGS) entry which is preliminary data.</text>
</comment>